<dbReference type="AlphaFoldDB" id="A0A4R6WKA9"/>
<keyword evidence="2" id="KW-1185">Reference proteome</keyword>
<protein>
    <submittedName>
        <fullName evidence="1">HAD superfamily hydrolase (TIGR01509 family)</fullName>
    </submittedName>
</protein>
<dbReference type="PRINTS" id="PR00413">
    <property type="entry name" value="HADHALOGNASE"/>
</dbReference>
<dbReference type="SFLD" id="SFLDS00003">
    <property type="entry name" value="Haloacid_Dehalogenase"/>
    <property type="match status" value="1"/>
</dbReference>
<accession>A0A4R6WKA9</accession>
<dbReference type="InterPro" id="IPR051806">
    <property type="entry name" value="HAD-like_SPP"/>
</dbReference>
<dbReference type="SUPFAM" id="SSF56784">
    <property type="entry name" value="HAD-like"/>
    <property type="match status" value="1"/>
</dbReference>
<gene>
    <name evidence="1" type="ORF">A8950_2836</name>
</gene>
<dbReference type="SFLD" id="SFLDG01129">
    <property type="entry name" value="C1.5:_HAD__Beta-PGM__Phosphata"/>
    <property type="match status" value="1"/>
</dbReference>
<sequence length="222" mass="23596">MASGSPTALLLDFDGTMADTVLPLAEIYAGFVARLGAGDAAPSFQEANGRDLAGLIVELAGRFVPERDPQLVWEEYWQDVRGAILAAPPCAGLLPLLDWTMAGGWKIGIATSGRSDLIAEWLRRHRLERYIHEVVGADLVSRAKPHPDVYLSLMDRLGATAGASIAIEDSTNGARAARAAGLPVILLGAPASEWQDDKNCYIAADLSAAAALIRRLHGRTGD</sequence>
<dbReference type="EMBL" id="SNYW01000010">
    <property type="protein sequence ID" value="TDQ80966.1"/>
    <property type="molecule type" value="Genomic_DNA"/>
</dbReference>
<dbReference type="InterPro" id="IPR041492">
    <property type="entry name" value="HAD_2"/>
</dbReference>
<dbReference type="InterPro" id="IPR006439">
    <property type="entry name" value="HAD-SF_hydro_IA"/>
</dbReference>
<evidence type="ECO:0000313" key="1">
    <source>
        <dbReference type="EMBL" id="TDQ80966.1"/>
    </source>
</evidence>
<evidence type="ECO:0000313" key="2">
    <source>
        <dbReference type="Proteomes" id="UP000295783"/>
    </source>
</evidence>
<dbReference type="InterPro" id="IPR036412">
    <property type="entry name" value="HAD-like_sf"/>
</dbReference>
<dbReference type="InterPro" id="IPR023198">
    <property type="entry name" value="PGP-like_dom2"/>
</dbReference>
<name>A0A4R6WKA9_9PROT</name>
<dbReference type="Pfam" id="PF13419">
    <property type="entry name" value="HAD_2"/>
    <property type="match status" value="1"/>
</dbReference>
<proteinExistence type="predicted"/>
<dbReference type="PANTHER" id="PTHR43481">
    <property type="entry name" value="FRUCTOSE-1-PHOSPHATE PHOSPHATASE"/>
    <property type="match status" value="1"/>
</dbReference>
<dbReference type="GO" id="GO:0050308">
    <property type="term" value="F:sugar-phosphatase activity"/>
    <property type="evidence" value="ECO:0007669"/>
    <property type="project" value="TreeGrafter"/>
</dbReference>
<reference evidence="1 2" key="1">
    <citation type="submission" date="2019-03" db="EMBL/GenBank/DDBJ databases">
        <title>Genomic Encyclopedia of Type Strains, Phase III (KMG-III): the genomes of soil and plant-associated and newly described type strains.</title>
        <authorList>
            <person name="Whitman W."/>
        </authorList>
    </citation>
    <scope>NUCLEOTIDE SEQUENCE [LARGE SCALE GENOMIC DNA]</scope>
    <source>
        <strain evidence="1 2">CGMCC 1.7660</strain>
    </source>
</reference>
<dbReference type="InterPro" id="IPR023214">
    <property type="entry name" value="HAD_sf"/>
</dbReference>
<keyword evidence="1" id="KW-0378">Hydrolase</keyword>
<dbReference type="PANTHER" id="PTHR43481:SF4">
    <property type="entry name" value="GLYCEROL-1-PHOSPHATE PHOSPHOHYDROLASE 1-RELATED"/>
    <property type="match status" value="1"/>
</dbReference>
<dbReference type="RefSeq" id="WP_166645181.1">
    <property type="nucleotide sequence ID" value="NZ_SNYW01000010.1"/>
</dbReference>
<organism evidence="1 2">
    <name type="scientific">Dongia mobilis</name>
    <dbReference type="NCBI Taxonomy" id="578943"/>
    <lineage>
        <taxon>Bacteria</taxon>
        <taxon>Pseudomonadati</taxon>
        <taxon>Pseudomonadota</taxon>
        <taxon>Alphaproteobacteria</taxon>
        <taxon>Rhodospirillales</taxon>
        <taxon>Dongiaceae</taxon>
        <taxon>Dongia</taxon>
    </lineage>
</organism>
<dbReference type="Gene3D" id="1.10.150.240">
    <property type="entry name" value="Putative phosphatase, domain 2"/>
    <property type="match status" value="1"/>
</dbReference>
<dbReference type="Gene3D" id="3.40.50.1000">
    <property type="entry name" value="HAD superfamily/HAD-like"/>
    <property type="match status" value="1"/>
</dbReference>
<dbReference type="NCBIfam" id="TIGR01509">
    <property type="entry name" value="HAD-SF-IA-v3"/>
    <property type="match status" value="1"/>
</dbReference>
<comment type="caution">
    <text evidence="1">The sequence shown here is derived from an EMBL/GenBank/DDBJ whole genome shotgun (WGS) entry which is preliminary data.</text>
</comment>
<dbReference type="Proteomes" id="UP000295783">
    <property type="component" value="Unassembled WGS sequence"/>
</dbReference>